<organism evidence="2 3">
    <name type="scientific">Heterocephalus glaber</name>
    <name type="common">Naked mole rat</name>
    <dbReference type="NCBI Taxonomy" id="10181"/>
    <lineage>
        <taxon>Eukaryota</taxon>
        <taxon>Metazoa</taxon>
        <taxon>Chordata</taxon>
        <taxon>Craniata</taxon>
        <taxon>Vertebrata</taxon>
        <taxon>Euteleostomi</taxon>
        <taxon>Mammalia</taxon>
        <taxon>Eutheria</taxon>
        <taxon>Euarchontoglires</taxon>
        <taxon>Glires</taxon>
        <taxon>Rodentia</taxon>
        <taxon>Hystricomorpha</taxon>
        <taxon>Bathyergidae</taxon>
        <taxon>Heterocephalus</taxon>
    </lineage>
</organism>
<evidence type="ECO:0000256" key="1">
    <source>
        <dbReference type="SAM" id="MobiDB-lite"/>
    </source>
</evidence>
<feature type="compositionally biased region" description="Basic and acidic residues" evidence="1">
    <location>
        <begin position="12"/>
        <end position="23"/>
    </location>
</feature>
<accession>G5AP39</accession>
<dbReference type="Proteomes" id="UP000006813">
    <property type="component" value="Unassembled WGS sequence"/>
</dbReference>
<feature type="region of interest" description="Disordered" evidence="1">
    <location>
        <begin position="73"/>
        <end position="116"/>
    </location>
</feature>
<feature type="region of interest" description="Disordered" evidence="1">
    <location>
        <begin position="1"/>
        <end position="24"/>
    </location>
</feature>
<dbReference type="EMBL" id="JH166317">
    <property type="protein sequence ID" value="EHA98799.1"/>
    <property type="molecule type" value="Genomic_DNA"/>
</dbReference>
<reference evidence="2 3" key="1">
    <citation type="journal article" date="2011" name="Nature">
        <title>Genome sequencing reveals insights into physiology and longevity of the naked mole rat.</title>
        <authorList>
            <person name="Kim E.B."/>
            <person name="Fang X."/>
            <person name="Fushan A.A."/>
            <person name="Huang Z."/>
            <person name="Lobanov A.V."/>
            <person name="Han L."/>
            <person name="Marino S.M."/>
            <person name="Sun X."/>
            <person name="Turanov A.A."/>
            <person name="Yang P."/>
            <person name="Yim S.H."/>
            <person name="Zhao X."/>
            <person name="Kasaikina M.V."/>
            <person name="Stoletzki N."/>
            <person name="Peng C."/>
            <person name="Polak P."/>
            <person name="Xiong Z."/>
            <person name="Kiezun A."/>
            <person name="Zhu Y."/>
            <person name="Chen Y."/>
            <person name="Kryukov G.V."/>
            <person name="Zhang Q."/>
            <person name="Peshkin L."/>
            <person name="Yang L."/>
            <person name="Bronson R.T."/>
            <person name="Buffenstein R."/>
            <person name="Wang B."/>
            <person name="Han C."/>
            <person name="Li Q."/>
            <person name="Chen L."/>
            <person name="Zhao W."/>
            <person name="Sunyaev S.R."/>
            <person name="Park T.J."/>
            <person name="Zhang G."/>
            <person name="Wang J."/>
            <person name="Gladyshev V.N."/>
        </authorList>
    </citation>
    <scope>NUCLEOTIDE SEQUENCE [LARGE SCALE GENOMIC DNA]</scope>
</reference>
<evidence type="ECO:0000313" key="3">
    <source>
        <dbReference type="Proteomes" id="UP000006813"/>
    </source>
</evidence>
<proteinExistence type="predicted"/>
<feature type="compositionally biased region" description="Basic residues" evidence="1">
    <location>
        <begin position="86"/>
        <end position="101"/>
    </location>
</feature>
<feature type="compositionally biased region" description="Low complexity" evidence="1">
    <location>
        <begin position="102"/>
        <end position="115"/>
    </location>
</feature>
<dbReference type="InParanoid" id="G5AP39"/>
<gene>
    <name evidence="2" type="ORF">GW7_04921</name>
</gene>
<sequence>MGRWGRGLEANKMSRDVQEEHQSLPEGQMWNEQCRHRKHKWAGMACPCDPSKCGDRHHGQDGLEQALLTRCSSSSSSFDLPEPKHSNRTQKTKALGKRKRGALASNPSLSLAAPLSEKRPTEVRVVICTPTLP</sequence>
<dbReference type="AlphaFoldDB" id="G5AP39"/>
<protein>
    <submittedName>
        <fullName evidence="2">Uncharacterized protein</fullName>
    </submittedName>
</protein>
<name>G5AP39_HETGA</name>
<evidence type="ECO:0000313" key="2">
    <source>
        <dbReference type="EMBL" id="EHA98799.1"/>
    </source>
</evidence>